<protein>
    <recommendedName>
        <fullName evidence="3">Dockerin domain-containing protein</fullName>
    </recommendedName>
</protein>
<evidence type="ECO:0000313" key="1">
    <source>
        <dbReference type="EMBL" id="GJM62760.1"/>
    </source>
</evidence>
<accession>A0AAN4W1F9</accession>
<evidence type="ECO:0008006" key="3">
    <source>
        <dbReference type="Google" id="ProtNLM"/>
    </source>
</evidence>
<dbReference type="Proteomes" id="UP001310022">
    <property type="component" value="Unassembled WGS sequence"/>
</dbReference>
<dbReference type="RefSeq" id="WP_338237997.1">
    <property type="nucleotide sequence ID" value="NZ_BQKE01000002.1"/>
</dbReference>
<keyword evidence="2" id="KW-1185">Reference proteome</keyword>
<reference evidence="1 2" key="1">
    <citation type="submission" date="2021-12" db="EMBL/GenBank/DDBJ databases">
        <title>Genome sequencing of bacteria with rrn-lacking chromosome and rrn-plasmid.</title>
        <authorList>
            <person name="Anda M."/>
            <person name="Iwasaki W."/>
        </authorList>
    </citation>
    <scope>NUCLEOTIDE SEQUENCE [LARGE SCALE GENOMIC DNA]</scope>
    <source>
        <strain evidence="1 2">NBRC 15940</strain>
    </source>
</reference>
<comment type="caution">
    <text evidence="1">The sequence shown here is derived from an EMBL/GenBank/DDBJ whole genome shotgun (WGS) entry which is preliminary data.</text>
</comment>
<dbReference type="AlphaFoldDB" id="A0AAN4W1F9"/>
<evidence type="ECO:0000313" key="2">
    <source>
        <dbReference type="Proteomes" id="UP001310022"/>
    </source>
</evidence>
<gene>
    <name evidence="1" type="ORF">PEDI_33120</name>
</gene>
<name>A0AAN4W1F9_9BACT</name>
<sequence>MTKRYTKTILFALVFVFQTVGFLQARNYVYDGLEWHRLRNNGSWRTLSPQPSEGSFFEGHDVYFAFSEATMVGNMGLNGPLLCQNLHINYYELNGPFTFTDEFNAYTTAEVYTYGNQTLHHQGYLSTEMLNSSFTIINSGTIQIRSAEELPECSTSFWPALCEIIAETFYPVIENEAPYGKVIDESGNLIDDKTNIVQEENYVPSRLYSWWGFKENSVKTLEGSKNSWYEYLISSSSGTRVDSLSGVLPEDNAQVVFNEGFSFDELPAADLANFSPTWRCMEIAQAKKTVIAGNWAIKLAPAAGQADPCLIIPNGSTLEILNSGNLVIEEGGIQSTSLVDLSLPEEQLPSVIYHRNTGPLADANRYQFWTSPVNGPSDPDHPLAVTMERVFPRANQDRLYKFDNQRKQYQRVSGQEIMQPGIVYLVQPPKDGDYSSGGNFDRTFKGVSFNNGTIDIPVTAGWNAIGNPYPSSVDVQAFYAENQALIVQGTGLYFWDNKTSGDDFSNSTFDYATLSPNTGLWVAARSGYQPAQGYIPAAQGFYIKAASDGVIRFTNSMRGEKGNMDFFRLGQTSQLWLNVEQESGQSNQTVLGYGFEDEVMKWQANASIMLGTEKEGEVLAVNLMRERPVNGIPLRLVIGQSGNTTFSVERQEGIERVFLMDKLNGSYALVDQEGITFDLQAGDYQDRFFISFEKPVYPSLLVAGDDFGNKGDTLEVTLSGDYWTSLSNLRAVLSFDQQQLAYLSGTVGEEASLSVQEGEIEWNIEGDLSDFSQEKARLQFVIISDQWENANLSFVSEAQRNGEVIALYSESHELKIGKKERVPVTLFDGNGLTAGLNFDVYQSGDLIYPDGNEEYVLNRAFPLSVEVKEEVKPMISFKDIALLHAAISQKGAERLPWGDIDRNGQLNKVDEQLLQRHYLGDLEIPSDWIIKPQEELGTFQLALRGDVDHSWNANKGGSELNDFPYSFEKRVAGDTAYFEFHAKEGLQASLWQMTIHEADWLGGNLKPQWEGTKGAVLLDWQTADTLRFNLRAGAANALVLEGAYLLKGEEFRFRKAMVLGAEQMQHFALSPNPAEDWVTLHFPTLLEKPVAYQWIDLSGQILNQGTLIPGKEDYVLRLQDLPQGLVILRFFYAGKLEQIKVLVK</sequence>
<organism evidence="1 2">
    <name type="scientific">Persicobacter diffluens</name>
    <dbReference type="NCBI Taxonomy" id="981"/>
    <lineage>
        <taxon>Bacteria</taxon>
        <taxon>Pseudomonadati</taxon>
        <taxon>Bacteroidota</taxon>
        <taxon>Cytophagia</taxon>
        <taxon>Cytophagales</taxon>
        <taxon>Persicobacteraceae</taxon>
        <taxon>Persicobacter</taxon>
    </lineage>
</organism>
<proteinExistence type="predicted"/>
<dbReference type="EMBL" id="BQKE01000002">
    <property type="protein sequence ID" value="GJM62760.1"/>
    <property type="molecule type" value="Genomic_DNA"/>
</dbReference>